<feature type="transmembrane region" description="Helical" evidence="5">
    <location>
        <begin position="88"/>
        <end position="107"/>
    </location>
</feature>
<dbReference type="EMBL" id="RXMA01000004">
    <property type="protein sequence ID" value="RTR22568.1"/>
    <property type="molecule type" value="Genomic_DNA"/>
</dbReference>
<dbReference type="GO" id="GO:0016829">
    <property type="term" value="F:lyase activity"/>
    <property type="evidence" value="ECO:0007669"/>
    <property type="project" value="UniProtKB-KW"/>
</dbReference>
<keyword evidence="2 5" id="KW-0812">Transmembrane</keyword>
<keyword evidence="3 5" id="KW-1133">Transmembrane helix</keyword>
<dbReference type="AlphaFoldDB" id="A0A431VK41"/>
<evidence type="ECO:0000256" key="4">
    <source>
        <dbReference type="ARBA" id="ARBA00023136"/>
    </source>
</evidence>
<dbReference type="GO" id="GO:0005886">
    <property type="term" value="C:plasma membrane"/>
    <property type="evidence" value="ECO:0007669"/>
    <property type="project" value="TreeGrafter"/>
</dbReference>
<feature type="transmembrane region" description="Helical" evidence="5">
    <location>
        <begin position="155"/>
        <end position="178"/>
    </location>
</feature>
<comment type="subcellular location">
    <subcellularLocation>
        <location evidence="1">Membrane</location>
        <topology evidence="1">Multi-pass membrane protein</topology>
    </subcellularLocation>
</comment>
<feature type="transmembrane region" description="Helical" evidence="5">
    <location>
        <begin position="122"/>
        <end position="143"/>
    </location>
</feature>
<feature type="transmembrane region" description="Helical" evidence="5">
    <location>
        <begin position="245"/>
        <end position="267"/>
    </location>
</feature>
<evidence type="ECO:0000256" key="2">
    <source>
        <dbReference type="ARBA" id="ARBA00022692"/>
    </source>
</evidence>
<keyword evidence="6" id="KW-0456">Lyase</keyword>
<dbReference type="Pfam" id="PF00146">
    <property type="entry name" value="NADHdh"/>
    <property type="match status" value="1"/>
</dbReference>
<name>A0A431VK41_9PROT</name>
<feature type="transmembrane region" description="Helical" evidence="5">
    <location>
        <begin position="279"/>
        <end position="299"/>
    </location>
</feature>
<proteinExistence type="predicted"/>
<dbReference type="Proteomes" id="UP000277007">
    <property type="component" value="Unassembled WGS sequence"/>
</dbReference>
<evidence type="ECO:0000313" key="7">
    <source>
        <dbReference type="Proteomes" id="UP000277007"/>
    </source>
</evidence>
<dbReference type="PANTHER" id="PTHR43359">
    <property type="entry name" value="FORMATE HYDROGENLYASE SUBUNIT 4"/>
    <property type="match status" value="1"/>
</dbReference>
<evidence type="ECO:0000256" key="1">
    <source>
        <dbReference type="ARBA" id="ARBA00004141"/>
    </source>
</evidence>
<dbReference type="OrthoDB" id="9778499at2"/>
<reference evidence="6 7" key="1">
    <citation type="submission" date="2018-12" db="EMBL/GenBank/DDBJ databases">
        <authorList>
            <person name="Yang Y."/>
        </authorList>
    </citation>
    <scope>NUCLEOTIDE SEQUENCE [LARGE SCALE GENOMIC DNA]</scope>
    <source>
        <strain evidence="6 7">L-25-5w-1</strain>
    </source>
</reference>
<organism evidence="6 7">
    <name type="scientific">Azospirillum griseum</name>
    <dbReference type="NCBI Taxonomy" id="2496639"/>
    <lineage>
        <taxon>Bacteria</taxon>
        <taxon>Pseudomonadati</taxon>
        <taxon>Pseudomonadota</taxon>
        <taxon>Alphaproteobacteria</taxon>
        <taxon>Rhodospirillales</taxon>
        <taxon>Azospirillaceae</taxon>
        <taxon>Azospirillum</taxon>
    </lineage>
</organism>
<sequence>MVLVLALAPLLTGWIRLVKSRLVGRRGASVLQPYRDLARLLRKEVVLADNASWLFRSVPYVMFTAIWLAAGLVPVFTTDLALAPTGDLIALIALLGTARFFLALAGMDTGTSFGGIGSSREMMIAALAEPAMLMVVFSVAVLVRTTSLAEIAVYMMGGTVGLRVSLALALIALVMVAIAENARIPIDNPATHLELTMVHEAMVLEYSGRHLALIEGAAMLKLLLYAAVIACVFAPWGMATPTQGSLWIGLLSFLAKLATAGAALALFETSIAKMRVFRVGEFLGGALLLSLLGAIFLYVSRGV</sequence>
<protein>
    <submittedName>
        <fullName evidence="6">Formate hydrogenlyase</fullName>
    </submittedName>
</protein>
<evidence type="ECO:0000313" key="6">
    <source>
        <dbReference type="EMBL" id="RTR22568.1"/>
    </source>
</evidence>
<evidence type="ECO:0000256" key="3">
    <source>
        <dbReference type="ARBA" id="ARBA00022989"/>
    </source>
</evidence>
<accession>A0A431VK41</accession>
<dbReference type="InterPro" id="IPR001694">
    <property type="entry name" value="NADH_UbQ_OxRdtase_su1/FPO"/>
</dbReference>
<keyword evidence="7" id="KW-1185">Reference proteome</keyword>
<comment type="caution">
    <text evidence="6">The sequence shown here is derived from an EMBL/GenBank/DDBJ whole genome shotgun (WGS) entry which is preliminary data.</text>
</comment>
<feature type="transmembrane region" description="Helical" evidence="5">
    <location>
        <begin position="57"/>
        <end position="76"/>
    </location>
</feature>
<gene>
    <name evidence="6" type="ORF">EJ903_06200</name>
</gene>
<dbReference type="PANTHER" id="PTHR43359:SF1">
    <property type="entry name" value="FORMATE HYDROGENLYASE SUBUNIT 4-RELATED"/>
    <property type="match status" value="1"/>
</dbReference>
<evidence type="ECO:0000256" key="5">
    <source>
        <dbReference type="SAM" id="Phobius"/>
    </source>
</evidence>
<feature type="transmembrane region" description="Helical" evidence="5">
    <location>
        <begin position="220"/>
        <end position="239"/>
    </location>
</feature>
<dbReference type="InterPro" id="IPR052561">
    <property type="entry name" value="ComplexI_Subunit1"/>
</dbReference>
<keyword evidence="4 5" id="KW-0472">Membrane</keyword>